<name>A0A0H3NR98_YERE1</name>
<protein>
    <submittedName>
        <fullName evidence="1">Uncharacterized protein</fullName>
    </submittedName>
</protein>
<gene>
    <name evidence="1" type="ordered locus">Y11_11181</name>
</gene>
<reference evidence="1 2" key="1">
    <citation type="journal article" date="2011" name="J. Bacteriol.">
        <title>Complete genome sequence of Yersinia enterocolitica subsp. palearctica serogroup O:3.</title>
        <authorList>
            <person name="Batzilla J."/>
            <person name="Hoper D."/>
            <person name="Antonenka U."/>
            <person name="Heesemann J."/>
            <person name="Rakin A."/>
        </authorList>
    </citation>
    <scope>NUCLEOTIDE SEQUENCE [LARGE SCALE GENOMIC DNA]</scope>
    <source>
        <strain evidence="2">DSM 13030 / CIP 106945 / Y11</strain>
    </source>
</reference>
<accession>A0A0H3NR98</accession>
<dbReference type="HOGENOM" id="CLU_3350572_0_0_6"/>
<dbReference type="PATRIC" id="fig|930944.6.peg.1107"/>
<sequence>MQQRVQGLLLVLRFDELFQTSGGKGTTTSTLFLFAKT</sequence>
<evidence type="ECO:0000313" key="1">
    <source>
        <dbReference type="EMBL" id="CBY27063.1"/>
    </source>
</evidence>
<evidence type="ECO:0000313" key="2">
    <source>
        <dbReference type="Proteomes" id="UP000008084"/>
    </source>
</evidence>
<dbReference type="AlphaFoldDB" id="A0A0H3NR98"/>
<dbReference type="EMBL" id="FR729477">
    <property type="protein sequence ID" value="CBY27063.1"/>
    <property type="molecule type" value="Genomic_DNA"/>
</dbReference>
<organism evidence="1 2">
    <name type="scientific">Yersinia enterocolitica subsp. palearctica serotype O:3 (strain DSM 13030 / CIP 106945 / Y11)</name>
    <dbReference type="NCBI Taxonomy" id="930944"/>
    <lineage>
        <taxon>Bacteria</taxon>
        <taxon>Pseudomonadati</taxon>
        <taxon>Pseudomonadota</taxon>
        <taxon>Gammaproteobacteria</taxon>
        <taxon>Enterobacterales</taxon>
        <taxon>Yersiniaceae</taxon>
        <taxon>Yersinia</taxon>
    </lineage>
</organism>
<dbReference type="KEGG" id="yey:Y11_11181"/>
<dbReference type="Proteomes" id="UP000008084">
    <property type="component" value="Chromosome"/>
</dbReference>
<proteinExistence type="predicted"/>